<comment type="caution">
    <text evidence="2">The sequence shown here is derived from an EMBL/GenBank/DDBJ whole genome shotgun (WGS) entry which is preliminary data.</text>
</comment>
<dbReference type="RefSeq" id="WP_377070189.1">
    <property type="nucleotide sequence ID" value="NZ_JBHMEC010000017.1"/>
</dbReference>
<dbReference type="Proteomes" id="UP001589670">
    <property type="component" value="Unassembled WGS sequence"/>
</dbReference>
<gene>
    <name evidence="2" type="primary">ccmI</name>
    <name evidence="2" type="ORF">ACFFU4_12950</name>
</gene>
<accession>A0ABV5I3J4</accession>
<proteinExistence type="predicted"/>
<keyword evidence="1" id="KW-0201">Cytochrome c-type biogenesis</keyword>
<evidence type="ECO:0000313" key="3">
    <source>
        <dbReference type="Proteomes" id="UP001589670"/>
    </source>
</evidence>
<dbReference type="SUPFAM" id="SSF48452">
    <property type="entry name" value="TPR-like"/>
    <property type="match status" value="1"/>
</dbReference>
<evidence type="ECO:0000256" key="1">
    <source>
        <dbReference type="ARBA" id="ARBA00022748"/>
    </source>
</evidence>
<protein>
    <submittedName>
        <fullName evidence="2">C-type cytochrome biogenesis protein CcmI</fullName>
    </submittedName>
</protein>
<evidence type="ECO:0000313" key="2">
    <source>
        <dbReference type="EMBL" id="MFB9150656.1"/>
    </source>
</evidence>
<keyword evidence="3" id="KW-1185">Reference proteome</keyword>
<dbReference type="InterPro" id="IPR011990">
    <property type="entry name" value="TPR-like_helical_dom_sf"/>
</dbReference>
<reference evidence="2 3" key="1">
    <citation type="submission" date="2024-09" db="EMBL/GenBank/DDBJ databases">
        <authorList>
            <person name="Sun Q."/>
            <person name="Mori K."/>
        </authorList>
    </citation>
    <scope>NUCLEOTIDE SEQUENCE [LARGE SCALE GENOMIC DNA]</scope>
    <source>
        <strain evidence="2 3">CECT 9424</strain>
    </source>
</reference>
<dbReference type="Gene3D" id="1.25.40.10">
    <property type="entry name" value="Tetratricopeptide repeat domain"/>
    <property type="match status" value="1"/>
</dbReference>
<sequence>MGFWIIAAALAVGTGLLLALAALRGRAGAEPPASYDLRVYRDQLREIERDAKRGVIAGDEAERLRAEVSRRILAADTQLRSGGATAGQPRLAGRAGALVVMALIAGGGLALYAAVGAPGYGDMPLGARIAASEAARAERLGQEAAEARYGPGETAPPEDSSAEHLQLVQRLREVVAARPEDQQGLRFLVRSEAALGRMEAARRAQQQLIAVRGDEAGASDHAMLAELMIEAAGGYVSADAHAALRTALEIDPRAPTARFYLGLWHLQTGRPDLAFPVWRDLLEQSRPGAPWAAAIRAEIGEVAKRAGVRYTPPAPQGRGPSAADIDAAAGMDPEARAGMIRGMVAGLSERLATDGGPPEDWARLINAYGVLGETAQARRIWTEARETFGGDARALGILRTAAEAAGVAE</sequence>
<dbReference type="InterPro" id="IPR017560">
    <property type="entry name" value="Cyt_c_biogenesis_CcmI"/>
</dbReference>
<name>A0ABV5I3J4_9RHOB</name>
<organism evidence="2 3">
    <name type="scientific">Roseovarius ramblicola</name>
    <dbReference type="NCBI Taxonomy" id="2022336"/>
    <lineage>
        <taxon>Bacteria</taxon>
        <taxon>Pseudomonadati</taxon>
        <taxon>Pseudomonadota</taxon>
        <taxon>Alphaproteobacteria</taxon>
        <taxon>Rhodobacterales</taxon>
        <taxon>Roseobacteraceae</taxon>
        <taxon>Roseovarius</taxon>
    </lineage>
</organism>
<dbReference type="EMBL" id="JBHMEC010000017">
    <property type="protein sequence ID" value="MFB9150656.1"/>
    <property type="molecule type" value="Genomic_DNA"/>
</dbReference>
<dbReference type="NCBIfam" id="TIGR03142">
    <property type="entry name" value="cytochro_ccmI"/>
    <property type="match status" value="1"/>
</dbReference>